<sequence>MRLNAQITTILRSQHEFDSLVAGVCFFGAEQTGDLKPSTIVCSSSFRIIIGAISQPINGKDTKEQGHGASSWFAQGEYKLIHFSGVELGQVCTIVLRGTSHHVLDKAERPLHDTLCVMTAEFCLEVDGLRW</sequence>
<comment type="caution">
    <text evidence="1">The sequence shown here is derived from an EMBL/GenBank/DDBJ whole genome shotgun (WGS) entry which is preliminary data.</text>
</comment>
<dbReference type="Gene3D" id="3.30.260.10">
    <property type="entry name" value="TCP-1-like chaperonin intermediate domain"/>
    <property type="match status" value="1"/>
</dbReference>
<dbReference type="InterPro" id="IPR027410">
    <property type="entry name" value="TCP-1-like_intermed_sf"/>
</dbReference>
<organism evidence="1 2">
    <name type="scientific">Acer negundo</name>
    <name type="common">Box elder</name>
    <dbReference type="NCBI Taxonomy" id="4023"/>
    <lineage>
        <taxon>Eukaryota</taxon>
        <taxon>Viridiplantae</taxon>
        <taxon>Streptophyta</taxon>
        <taxon>Embryophyta</taxon>
        <taxon>Tracheophyta</taxon>
        <taxon>Spermatophyta</taxon>
        <taxon>Magnoliopsida</taxon>
        <taxon>eudicotyledons</taxon>
        <taxon>Gunneridae</taxon>
        <taxon>Pentapetalae</taxon>
        <taxon>rosids</taxon>
        <taxon>malvids</taxon>
        <taxon>Sapindales</taxon>
        <taxon>Sapindaceae</taxon>
        <taxon>Hippocastanoideae</taxon>
        <taxon>Acereae</taxon>
        <taxon>Acer</taxon>
    </lineage>
</organism>
<reference evidence="1 2" key="1">
    <citation type="journal article" date="2022" name="Plant J.">
        <title>Strategies of tolerance reflected in two North American maple genomes.</title>
        <authorList>
            <person name="McEvoy S.L."/>
            <person name="Sezen U.U."/>
            <person name="Trouern-Trend A."/>
            <person name="McMahon S.M."/>
            <person name="Schaberg P.G."/>
            <person name="Yang J."/>
            <person name="Wegrzyn J.L."/>
            <person name="Swenson N.G."/>
        </authorList>
    </citation>
    <scope>NUCLEOTIDE SEQUENCE [LARGE SCALE GENOMIC DNA]</scope>
    <source>
        <strain evidence="1">91603</strain>
    </source>
</reference>
<gene>
    <name evidence="1" type="ORF">LWI28_014971</name>
</gene>
<dbReference type="AlphaFoldDB" id="A0AAD5JQE2"/>
<dbReference type="EMBL" id="JAJSOW010000002">
    <property type="protein sequence ID" value="KAI9198389.1"/>
    <property type="molecule type" value="Genomic_DNA"/>
</dbReference>
<name>A0AAD5JQE2_ACENE</name>
<evidence type="ECO:0000313" key="1">
    <source>
        <dbReference type="EMBL" id="KAI9198389.1"/>
    </source>
</evidence>
<keyword evidence="2" id="KW-1185">Reference proteome</keyword>
<proteinExistence type="predicted"/>
<accession>A0AAD5JQE2</accession>
<dbReference type="SUPFAM" id="SSF54849">
    <property type="entry name" value="GroEL-intermediate domain like"/>
    <property type="match status" value="1"/>
</dbReference>
<evidence type="ECO:0000313" key="2">
    <source>
        <dbReference type="Proteomes" id="UP001064489"/>
    </source>
</evidence>
<dbReference type="Proteomes" id="UP001064489">
    <property type="component" value="Chromosome 13"/>
</dbReference>
<protein>
    <submittedName>
        <fullName evidence="1">Uncharacterized protein</fullName>
    </submittedName>
</protein>